<dbReference type="PANTHER" id="PTHR22743">
    <property type="entry name" value="MEPRIN/TRAF-LIKE MATH FAMILY-C.ELEGANS"/>
    <property type="match status" value="1"/>
</dbReference>
<gene>
    <name evidence="2" type="ORF">B9Z55_028880</name>
</gene>
<evidence type="ECO:0000313" key="3">
    <source>
        <dbReference type="Proteomes" id="UP000230233"/>
    </source>
</evidence>
<dbReference type="CDD" id="cd00121">
    <property type="entry name" value="MATH"/>
    <property type="match status" value="1"/>
</dbReference>
<proteinExistence type="predicted"/>
<dbReference type="Pfam" id="PF00917">
    <property type="entry name" value="MATH"/>
    <property type="match status" value="1"/>
</dbReference>
<dbReference type="InterPro" id="IPR008974">
    <property type="entry name" value="TRAF-like"/>
</dbReference>
<dbReference type="SMART" id="SM00061">
    <property type="entry name" value="MATH"/>
    <property type="match status" value="1"/>
</dbReference>
<reference evidence="3" key="1">
    <citation type="submission" date="2017-10" db="EMBL/GenBank/DDBJ databases">
        <title>Rapid genome shrinkage in a self-fertile nematode reveals novel sperm competition proteins.</title>
        <authorList>
            <person name="Yin D."/>
            <person name="Schwarz E.M."/>
            <person name="Thomas C.G."/>
            <person name="Felde R.L."/>
            <person name="Korf I.F."/>
            <person name="Cutter A.D."/>
            <person name="Schartner C.M."/>
            <person name="Ralston E.J."/>
            <person name="Meyer B.J."/>
            <person name="Haag E.S."/>
        </authorList>
    </citation>
    <scope>NUCLEOTIDE SEQUENCE [LARGE SCALE GENOMIC DNA]</scope>
    <source>
        <strain evidence="3">JU1422</strain>
    </source>
</reference>
<comment type="caution">
    <text evidence="2">The sequence shown here is derived from an EMBL/GenBank/DDBJ whole genome shotgun (WGS) entry which is preliminary data.</text>
</comment>
<sequence>MGTPTKEFSMKLVVENIPRYDDSEYSATEEHFGIPWKIEARNSEESLSFYLHCLQPKIVEWSIETSLEFKVSSGIDSFISKHERCYRHSAENNAWGWNDLMSIDKLLDHSRDGNSTETIFEIKVEIKSMTGCGKENIRNFDESVKECSDVVLVVNDREFYLSKYFLALQSTYFKTLLLGNFDESHKNKIELKDINPDDFQNFLELIHGESSLDDETVSGILHLADMYDTPTAIRRCEEFLLKNSQKTMPRKLQISLRYNLENLKNKCLSEITTIADIQSIVSLNFKEMDLSTSQALLQKSLEFSNKS</sequence>
<dbReference type="CDD" id="cd18186">
    <property type="entry name" value="BTB_POZ_ZBTB_KLHL-like"/>
    <property type="match status" value="1"/>
</dbReference>
<dbReference type="InterPro" id="IPR052664">
    <property type="entry name" value="BTB-MATH_domain_protein"/>
</dbReference>
<dbReference type="SMART" id="SM00225">
    <property type="entry name" value="BTB"/>
    <property type="match status" value="1"/>
</dbReference>
<accession>A0A2G5S9R0</accession>
<dbReference type="SUPFAM" id="SSF54695">
    <property type="entry name" value="POZ domain"/>
    <property type="match status" value="1"/>
</dbReference>
<dbReference type="EMBL" id="PDUG01000046">
    <property type="protein sequence ID" value="PIC11740.1"/>
    <property type="molecule type" value="Genomic_DNA"/>
</dbReference>
<organism evidence="2 3">
    <name type="scientific">Caenorhabditis nigoni</name>
    <dbReference type="NCBI Taxonomy" id="1611254"/>
    <lineage>
        <taxon>Eukaryota</taxon>
        <taxon>Metazoa</taxon>
        <taxon>Ecdysozoa</taxon>
        <taxon>Nematoda</taxon>
        <taxon>Chromadorea</taxon>
        <taxon>Rhabditida</taxon>
        <taxon>Rhabditina</taxon>
        <taxon>Rhabditomorpha</taxon>
        <taxon>Rhabditoidea</taxon>
        <taxon>Rhabditidae</taxon>
        <taxon>Peloderinae</taxon>
        <taxon>Caenorhabditis</taxon>
    </lineage>
</organism>
<dbReference type="PANTHER" id="PTHR22743:SF165">
    <property type="entry name" value="BTB AND MATH DOMAIN CONTAINING-RELATED"/>
    <property type="match status" value="1"/>
</dbReference>
<dbReference type="Gene3D" id="3.30.710.10">
    <property type="entry name" value="Potassium Channel Kv1.1, Chain A"/>
    <property type="match status" value="1"/>
</dbReference>
<evidence type="ECO:0000259" key="1">
    <source>
        <dbReference type="PROSITE" id="PS50097"/>
    </source>
</evidence>
<evidence type="ECO:0000313" key="2">
    <source>
        <dbReference type="EMBL" id="PIC11740.1"/>
    </source>
</evidence>
<dbReference type="OrthoDB" id="437903at2759"/>
<dbReference type="AlphaFoldDB" id="A0A2G5S9R0"/>
<dbReference type="Proteomes" id="UP000230233">
    <property type="component" value="Unassembled WGS sequence"/>
</dbReference>
<dbReference type="Gene3D" id="2.60.210.10">
    <property type="entry name" value="Apoptosis, Tumor Necrosis Factor Receptor Associated Protein 2, Chain A"/>
    <property type="match status" value="1"/>
</dbReference>
<dbReference type="InterPro" id="IPR002083">
    <property type="entry name" value="MATH/TRAF_dom"/>
</dbReference>
<dbReference type="InterPro" id="IPR011333">
    <property type="entry name" value="SKP1/BTB/POZ_sf"/>
</dbReference>
<dbReference type="PROSITE" id="PS50097">
    <property type="entry name" value="BTB"/>
    <property type="match status" value="1"/>
</dbReference>
<dbReference type="STRING" id="1611254.A0A2G5S9R0"/>
<dbReference type="InterPro" id="IPR000210">
    <property type="entry name" value="BTB/POZ_dom"/>
</dbReference>
<protein>
    <recommendedName>
        <fullName evidence="1">BTB domain-containing protein</fullName>
    </recommendedName>
</protein>
<keyword evidence="3" id="KW-1185">Reference proteome</keyword>
<name>A0A2G5S9R0_9PELO</name>
<dbReference type="Pfam" id="PF00651">
    <property type="entry name" value="BTB"/>
    <property type="match status" value="1"/>
</dbReference>
<feature type="domain" description="BTB" evidence="1">
    <location>
        <begin position="148"/>
        <end position="207"/>
    </location>
</feature>
<dbReference type="SUPFAM" id="SSF49599">
    <property type="entry name" value="TRAF domain-like"/>
    <property type="match status" value="1"/>
</dbReference>